<dbReference type="RefSeq" id="WP_143980757.1">
    <property type="nucleotide sequence ID" value="NZ_CP041695.1"/>
</dbReference>
<gene>
    <name evidence="4" type="ORF">FOH10_11935</name>
</gene>
<dbReference type="PROSITE" id="PS51900">
    <property type="entry name" value="CB"/>
    <property type="match status" value="1"/>
</dbReference>
<dbReference type="GeneID" id="80333093"/>
<dbReference type="KEGG" id="nod:FOH10_11935"/>
<dbReference type="Gene3D" id="1.10.150.130">
    <property type="match status" value="1"/>
</dbReference>
<evidence type="ECO:0000259" key="3">
    <source>
        <dbReference type="PROSITE" id="PS51900"/>
    </source>
</evidence>
<dbReference type="SUPFAM" id="SSF47823">
    <property type="entry name" value="lambda integrase-like, N-terminal domain"/>
    <property type="match status" value="1"/>
</dbReference>
<protein>
    <recommendedName>
        <fullName evidence="3">Core-binding (CB) domain-containing protein</fullName>
    </recommendedName>
</protein>
<organism evidence="4 5">
    <name type="scientific">Nocardia otitidiscaviarum</name>
    <dbReference type="NCBI Taxonomy" id="1823"/>
    <lineage>
        <taxon>Bacteria</taxon>
        <taxon>Bacillati</taxon>
        <taxon>Actinomycetota</taxon>
        <taxon>Actinomycetes</taxon>
        <taxon>Mycobacteriales</taxon>
        <taxon>Nocardiaceae</taxon>
        <taxon>Nocardia</taxon>
    </lineage>
</organism>
<feature type="domain" description="Core-binding (CB)" evidence="3">
    <location>
        <begin position="16"/>
        <end position="96"/>
    </location>
</feature>
<name>A0A516NK87_9NOCA</name>
<dbReference type="InterPro" id="IPR044068">
    <property type="entry name" value="CB"/>
</dbReference>
<accession>A0A516NK87</accession>
<proteinExistence type="predicted"/>
<evidence type="ECO:0000256" key="2">
    <source>
        <dbReference type="PROSITE-ProRule" id="PRU01248"/>
    </source>
</evidence>
<dbReference type="Proteomes" id="UP000317039">
    <property type="component" value="Chromosome"/>
</dbReference>
<dbReference type="EMBL" id="CP041695">
    <property type="protein sequence ID" value="QDP79323.1"/>
    <property type="molecule type" value="Genomic_DNA"/>
</dbReference>
<sequence>MAPSPELDVSFAGDDLVLRLAALAYIARISAASRIHTKSDLRLYFYWCTDHQLTPLTVARTEVERYMRWMQEIRRFKPATVARHLAVVAGCYRTCVIDGVLVPVDAVIGHRTIIGGGTLPPRKCIGYRACRRIALNALHCRCDGP</sequence>
<evidence type="ECO:0000313" key="4">
    <source>
        <dbReference type="EMBL" id="QDP79323.1"/>
    </source>
</evidence>
<dbReference type="GO" id="GO:0003677">
    <property type="term" value="F:DNA binding"/>
    <property type="evidence" value="ECO:0007669"/>
    <property type="project" value="UniProtKB-UniRule"/>
</dbReference>
<reference evidence="4 5" key="1">
    <citation type="submission" date="2019-07" db="EMBL/GenBank/DDBJ databases">
        <title>Complete Genome Sequence and Methylome Analysis of Nocardia otitidis-caviarum NEB252.</title>
        <authorList>
            <person name="Fomenkov A."/>
            <person name="Anton B.P."/>
            <person name="Vincze T."/>
            <person name="Roberts R.J."/>
        </authorList>
    </citation>
    <scope>NUCLEOTIDE SEQUENCE [LARGE SCALE GENOMIC DNA]</scope>
    <source>
        <strain evidence="4 5">NEB252</strain>
    </source>
</reference>
<dbReference type="InterPro" id="IPR010998">
    <property type="entry name" value="Integrase_recombinase_N"/>
</dbReference>
<evidence type="ECO:0000313" key="5">
    <source>
        <dbReference type="Proteomes" id="UP000317039"/>
    </source>
</evidence>
<evidence type="ECO:0000256" key="1">
    <source>
        <dbReference type="ARBA" id="ARBA00023125"/>
    </source>
</evidence>
<dbReference type="AlphaFoldDB" id="A0A516NK87"/>
<keyword evidence="1 2" id="KW-0238">DNA-binding</keyword>